<gene>
    <name evidence="2" type="ORF">BCV69DRAFT_47341</name>
</gene>
<feature type="compositionally biased region" description="Acidic residues" evidence="1">
    <location>
        <begin position="955"/>
        <end position="969"/>
    </location>
</feature>
<proteinExistence type="predicted"/>
<feature type="compositionally biased region" description="Basic and acidic residues" evidence="1">
    <location>
        <begin position="643"/>
        <end position="657"/>
    </location>
</feature>
<feature type="compositionally biased region" description="Basic and acidic residues" evidence="1">
    <location>
        <begin position="116"/>
        <end position="130"/>
    </location>
</feature>
<feature type="compositionally biased region" description="Low complexity" evidence="1">
    <location>
        <begin position="1263"/>
        <end position="1284"/>
    </location>
</feature>
<feature type="compositionally biased region" description="Basic residues" evidence="1">
    <location>
        <begin position="251"/>
        <end position="261"/>
    </location>
</feature>
<feature type="region of interest" description="Disordered" evidence="1">
    <location>
        <begin position="816"/>
        <end position="903"/>
    </location>
</feature>
<feature type="compositionally biased region" description="Polar residues" evidence="1">
    <location>
        <begin position="271"/>
        <end position="280"/>
    </location>
</feature>
<feature type="compositionally biased region" description="Acidic residues" evidence="1">
    <location>
        <begin position="1407"/>
        <end position="1424"/>
    </location>
</feature>
<keyword evidence="3" id="KW-1185">Reference proteome</keyword>
<reference evidence="2 3" key="1">
    <citation type="journal article" date="2018" name="Mol. Biol. Evol.">
        <title>Broad Genomic Sampling Reveals a Smut Pathogenic Ancestry of the Fungal Clade Ustilaginomycotina.</title>
        <authorList>
            <person name="Kijpornyongpan T."/>
            <person name="Mondo S.J."/>
            <person name="Barry K."/>
            <person name="Sandor L."/>
            <person name="Lee J."/>
            <person name="Lipzen A."/>
            <person name="Pangilinan J."/>
            <person name="LaButti K."/>
            <person name="Hainaut M."/>
            <person name="Henrissat B."/>
            <person name="Grigoriev I.V."/>
            <person name="Spatafora J.W."/>
            <person name="Aime M.C."/>
        </authorList>
    </citation>
    <scope>NUCLEOTIDE SEQUENCE [LARGE SCALE GENOMIC DNA]</scope>
    <source>
        <strain evidence="2 3">MCA 4718</strain>
    </source>
</reference>
<sequence length="1508" mass="160865">MSRHRARDPDHYLHTSSSRSRRHDRSYDRGYDRGYDSEESQTLSSARLAEHNRAFEKARLRKSSAPQLDEDYRRQDQRRRRRHADHSPVVDASEQFLGVLRPRPSVNLTRSSYNDLRGKASSEVPQHFERPTTPSRRRNSSSAHRRDIGSRQSDYERSPYKNHNSDYEDLGVTSVVKLFGERPSQNPPPLPPAPHRSYSPYLEEVRRSSFASGRPESLYTADPIASNRYSSGRAGSVYGASSVGGDSSTPGRRRKLFSKSRRRDEAPPLPSINSGFSLSGIQDREDDYRPSSRYQSDRYREDYLLPPQVPYARASGGRGRDSYQSSRRGSTDTRRSYAADPFESPKRSSRRTALPAENLATAPLVAAPPAEPVDPEMATILSRFSSREMGDHQCKRGYPIAVFCGAQSMDVGGITNSKIDGAYALFFGPGHPQNVQQPMTEGELKPSHLQNPKAPTVAATGRRAELIATTRALQAVHDLYRGKACAHICMDSAYVAKAWGSWIPKWEEEGWPGDEHIRKTYSHSGSGSQAADDGAKKSNKRLADEDLLRELAAIRRLYARAERKGTGAAHLYLIDRNANPANKPCRLILDNMRIRGVSPPPSPGAMSPNRRDSNRRSSRTDLVNGQGRVRDLPSGTSSKRLSRREEPGSRASRDIRASRSGALSSSRRKDAVAEVDESNMSDIATAPLGRRISAKSTASAVTALDEDETAARPAVTALEGVEPKNEDVDAETPAEPKGMLATGLASAGALLSAGFLYSGLARGGSPGAEDSKKVEAAVPDEFDSEAEGDAPAYTAGKALAPVEKGDSTKIPVAAVGPAAQSSDGPVIEPTAPVIVKKDRRTSKKPSESVSAVPTLAPAAAISSPTKDSKRRRSKMTDLVAEKQLSPNRKSLSKKTSDSAVRAAPVVVPNAVEEEPEVEVVKPAPARRTLAERKRAAAAATEQKLIGAAAPVVVDQDLDSSSSEEEEDESVAPTPKARPASQAAVRKSSATPVTPLATNGASASENMTDSEAEADVVPLATPKKSGIFGNRKRAAPVTPVAMTLEVPEKNGKLTPAKRGSFFTLLRRGSSAPPSPAPALDNAASSPAALTKSQAAARAPESVVSAVETDVTEASEEAESAVEAPSVIAEEDEEAEPVAELATPASPAPVTPRLTSPEPPSGGRLTNYGRKRAERQAAAALLAPPAVTAIPDQDSGRDASVVTVDEAAESELAGVASSAGTNTESAARVPIHPSQRGVRKQASMPATRQVGETASLAPSNKSTKSLASGRFRSLSSLGGRKGLGAAPEDEEWARQLEGSKKKRGFMPWGKKGEKAPPVPAVPASYAAKTAKSEDARAAAVASPESEADGADQSLKGKRSLGILRRGTNTVGSKKTKVAPVVAAEDSPLSDYDEEEELEEESELGSNLLAEEEEEQAAEEEDGDESEAVSALEDNEAAREVEEKKAAAPEELAPPRSRGGRILSFASPSSAKKGPAASPATAASQPAAVKAKPAKEPFKFKKSFSKLVALE</sequence>
<feature type="compositionally biased region" description="Basic and acidic residues" evidence="1">
    <location>
        <begin position="144"/>
        <end position="166"/>
    </location>
</feature>
<feature type="compositionally biased region" description="Basic and acidic residues" evidence="1">
    <location>
        <begin position="48"/>
        <end position="58"/>
    </location>
</feature>
<dbReference type="InterPro" id="IPR036397">
    <property type="entry name" value="RNaseH_sf"/>
</dbReference>
<name>A0A316U1C4_9BASI</name>
<feature type="region of interest" description="Disordered" evidence="1">
    <location>
        <begin position="1209"/>
        <end position="1492"/>
    </location>
</feature>
<feature type="region of interest" description="Disordered" evidence="1">
    <location>
        <begin position="1"/>
        <end position="169"/>
    </location>
</feature>
<feature type="compositionally biased region" description="Polar residues" evidence="1">
    <location>
        <begin position="1242"/>
        <end position="1262"/>
    </location>
</feature>
<feature type="compositionally biased region" description="Basic and acidic residues" evidence="1">
    <location>
        <begin position="1433"/>
        <end position="1445"/>
    </location>
</feature>
<protein>
    <recommendedName>
        <fullName evidence="4">RNase H type-1 domain-containing protein</fullName>
    </recommendedName>
</protein>
<dbReference type="Proteomes" id="UP000245942">
    <property type="component" value="Unassembled WGS sequence"/>
</dbReference>
<organism evidence="2 3">
    <name type="scientific">Pseudomicrostroma glucosiphilum</name>
    <dbReference type="NCBI Taxonomy" id="1684307"/>
    <lineage>
        <taxon>Eukaryota</taxon>
        <taxon>Fungi</taxon>
        <taxon>Dikarya</taxon>
        <taxon>Basidiomycota</taxon>
        <taxon>Ustilaginomycotina</taxon>
        <taxon>Exobasidiomycetes</taxon>
        <taxon>Microstromatales</taxon>
        <taxon>Microstromatales incertae sedis</taxon>
        <taxon>Pseudomicrostroma</taxon>
    </lineage>
</organism>
<evidence type="ECO:0000256" key="1">
    <source>
        <dbReference type="SAM" id="MobiDB-lite"/>
    </source>
</evidence>
<feature type="region of interest" description="Disordered" evidence="1">
    <location>
        <begin position="226"/>
        <end position="361"/>
    </location>
</feature>
<feature type="compositionally biased region" description="Low complexity" evidence="1">
    <location>
        <begin position="228"/>
        <end position="248"/>
    </location>
</feature>
<dbReference type="GO" id="GO:0003676">
    <property type="term" value="F:nucleic acid binding"/>
    <property type="evidence" value="ECO:0007669"/>
    <property type="project" value="InterPro"/>
</dbReference>
<feature type="region of interest" description="Disordered" evidence="1">
    <location>
        <begin position="764"/>
        <end position="799"/>
    </location>
</feature>
<accession>A0A316U1C4</accession>
<evidence type="ECO:0000313" key="2">
    <source>
        <dbReference type="EMBL" id="PWN19196.1"/>
    </source>
</evidence>
<dbReference type="Gene3D" id="3.30.420.10">
    <property type="entry name" value="Ribonuclease H-like superfamily/Ribonuclease H"/>
    <property type="match status" value="1"/>
</dbReference>
<feature type="region of interest" description="Disordered" evidence="1">
    <location>
        <begin position="926"/>
        <end position="1033"/>
    </location>
</feature>
<feature type="compositionally biased region" description="Basic and acidic residues" evidence="1">
    <location>
        <begin position="282"/>
        <end position="303"/>
    </location>
</feature>
<feature type="region of interest" description="Disordered" evidence="1">
    <location>
        <begin position="594"/>
        <end position="675"/>
    </location>
</feature>
<dbReference type="SUPFAM" id="SSF53098">
    <property type="entry name" value="Ribonuclease H-like"/>
    <property type="match status" value="1"/>
</dbReference>
<feature type="compositionally biased region" description="Acidic residues" evidence="1">
    <location>
        <begin position="778"/>
        <end position="788"/>
    </location>
</feature>
<dbReference type="GeneID" id="37017045"/>
<feature type="compositionally biased region" description="Polar residues" evidence="1">
    <location>
        <begin position="987"/>
        <end position="1006"/>
    </location>
</feature>
<evidence type="ECO:0008006" key="4">
    <source>
        <dbReference type="Google" id="ProtNLM"/>
    </source>
</evidence>
<dbReference type="InterPro" id="IPR012337">
    <property type="entry name" value="RNaseH-like_sf"/>
</dbReference>
<evidence type="ECO:0000313" key="3">
    <source>
        <dbReference type="Proteomes" id="UP000245942"/>
    </source>
</evidence>
<feature type="compositionally biased region" description="Low complexity" evidence="1">
    <location>
        <begin position="1461"/>
        <end position="1488"/>
    </location>
</feature>
<feature type="region of interest" description="Disordered" evidence="1">
    <location>
        <begin position="1064"/>
        <end position="1173"/>
    </location>
</feature>
<feature type="compositionally biased region" description="Basic and acidic residues" evidence="1">
    <location>
        <begin position="25"/>
        <end position="36"/>
    </location>
</feature>
<feature type="region of interest" description="Disordered" evidence="1">
    <location>
        <begin position="517"/>
        <end position="541"/>
    </location>
</feature>
<feature type="compositionally biased region" description="Acidic residues" evidence="1">
    <location>
        <begin position="1388"/>
        <end position="1400"/>
    </location>
</feature>
<feature type="compositionally biased region" description="Acidic residues" evidence="1">
    <location>
        <begin position="1108"/>
        <end position="1118"/>
    </location>
</feature>
<feature type="compositionally biased region" description="Basic and acidic residues" evidence="1">
    <location>
        <begin position="609"/>
        <end position="619"/>
    </location>
</feature>
<dbReference type="OrthoDB" id="2554528at2759"/>
<dbReference type="RefSeq" id="XP_025346356.1">
    <property type="nucleotide sequence ID" value="XM_025495311.1"/>
</dbReference>
<feature type="compositionally biased region" description="Low complexity" evidence="1">
    <location>
        <begin position="1076"/>
        <end position="1087"/>
    </location>
</feature>
<dbReference type="EMBL" id="KZ819332">
    <property type="protein sequence ID" value="PWN19196.1"/>
    <property type="molecule type" value="Genomic_DNA"/>
</dbReference>